<dbReference type="PANTHER" id="PTHR11830">
    <property type="entry name" value="40S RIBOSOMAL PROTEIN S3A"/>
    <property type="match status" value="1"/>
</dbReference>
<comment type="subunit">
    <text evidence="4">Component of the small ribosomal subunit. Mature ribosomes consist of a small (40S) and a large (60S) subunit. The 40S subunit contains about 33 different proteins and 1 molecule of RNA (18S). The 60S subunit contains about 49 different proteins and 3 molecules of RNA (28S, 5.8S and 5S).</text>
</comment>
<evidence type="ECO:0000313" key="6">
    <source>
        <dbReference type="EMBL" id="LAC25586.1"/>
    </source>
</evidence>
<dbReference type="InterPro" id="IPR027500">
    <property type="entry name" value="Ribosomal_eS1_euk"/>
</dbReference>
<reference evidence="6" key="1">
    <citation type="submission" date="2017-11" db="EMBL/GenBank/DDBJ databases">
        <title>The sensing device of the deep-sea amphipod.</title>
        <authorList>
            <person name="Kobayashi H."/>
            <person name="Nagahama T."/>
            <person name="Arai W."/>
            <person name="Sasagawa Y."/>
            <person name="Umeda M."/>
            <person name="Hayashi T."/>
            <person name="Nikaido I."/>
            <person name="Watanabe H."/>
            <person name="Oguri K."/>
            <person name="Kitazato H."/>
            <person name="Fujioka K."/>
            <person name="Kido Y."/>
            <person name="Takami H."/>
        </authorList>
    </citation>
    <scope>NUCLEOTIDE SEQUENCE</scope>
    <source>
        <tissue evidence="6">Whole body</tissue>
    </source>
</reference>
<name>A0A6A7G3X1_9CRUS</name>
<feature type="initiator methionine" description="Removed" evidence="4">
    <location>
        <position position="1"/>
    </location>
</feature>
<keyword evidence="3 4" id="KW-0687">Ribonucleoprotein</keyword>
<dbReference type="SMART" id="SM01397">
    <property type="entry name" value="Ribosomal_S3Ae"/>
    <property type="match status" value="1"/>
</dbReference>
<evidence type="ECO:0000256" key="5">
    <source>
        <dbReference type="SAM" id="MobiDB-lite"/>
    </source>
</evidence>
<evidence type="ECO:0000256" key="4">
    <source>
        <dbReference type="HAMAP-Rule" id="MF_03122"/>
    </source>
</evidence>
<evidence type="ECO:0000256" key="2">
    <source>
        <dbReference type="ARBA" id="ARBA00022980"/>
    </source>
</evidence>
<keyword evidence="2 4" id="KW-0689">Ribosomal protein</keyword>
<dbReference type="HAMAP" id="MF_03122">
    <property type="entry name" value="Ribosomal_eS1_euk"/>
    <property type="match status" value="1"/>
</dbReference>
<dbReference type="AlphaFoldDB" id="A0A6A7G3X1"/>
<dbReference type="InterPro" id="IPR001593">
    <property type="entry name" value="Ribosomal_eS1"/>
</dbReference>
<evidence type="ECO:0000256" key="3">
    <source>
        <dbReference type="ARBA" id="ARBA00023274"/>
    </source>
</evidence>
<protein>
    <recommendedName>
        <fullName evidence="4">Small ribosomal subunit protein eS1</fullName>
    </recommendedName>
</protein>
<accession>A0A6A7G3X1</accession>
<feature type="region of interest" description="Disordered" evidence="5">
    <location>
        <begin position="237"/>
        <end position="265"/>
    </location>
</feature>
<proteinExistence type="evidence at transcript level"/>
<dbReference type="GO" id="GO:0003735">
    <property type="term" value="F:structural constituent of ribosome"/>
    <property type="evidence" value="ECO:0007669"/>
    <property type="project" value="UniProtKB-UniRule"/>
</dbReference>
<evidence type="ECO:0000256" key="1">
    <source>
        <dbReference type="ARBA" id="ARBA00022490"/>
    </source>
</evidence>
<organism evidence="6">
    <name type="scientific">Hirondellea gigas</name>
    <dbReference type="NCBI Taxonomy" id="1518452"/>
    <lineage>
        <taxon>Eukaryota</taxon>
        <taxon>Metazoa</taxon>
        <taxon>Ecdysozoa</taxon>
        <taxon>Arthropoda</taxon>
        <taxon>Crustacea</taxon>
        <taxon>Multicrustacea</taxon>
        <taxon>Malacostraca</taxon>
        <taxon>Eumalacostraca</taxon>
        <taxon>Peracarida</taxon>
        <taxon>Amphipoda</taxon>
        <taxon>Amphilochidea</taxon>
        <taxon>Lysianassida</taxon>
        <taxon>Lysianassidira</taxon>
        <taxon>Lysianassoidea</taxon>
        <taxon>Lysianassidae</taxon>
        <taxon>Hirondellea</taxon>
    </lineage>
</organism>
<dbReference type="EMBL" id="IACT01006453">
    <property type="protein sequence ID" value="LAC25586.1"/>
    <property type="molecule type" value="mRNA"/>
</dbReference>
<sequence>MAIGKNKKTGKKGSKKKIIDPFTKKDWYDLKAPSSFTTRQIGKTPVTRSAAGKNASDSLRGRTVWVSLGDLKENGEGEAYRKFRLRVEYVHGTNCLTNFYGMSLSRDKLCSLVRKWQSLIEASTEVKTTDGYTLRLFCIGFTKRRGNQTKKTAYAQKSQVRAIRKKMITIIKRETAQTDLKGIVDKLIPETLGKEIEKGCEGIYPLQNVFIRKVKTLRSPKLDVARLLENHGGSSNVDAADGVSVDRPEDDDVAMSGDANDWGAS</sequence>
<comment type="similarity">
    <text evidence="4">Belongs to the eukaryotic ribosomal protein eS1 family.</text>
</comment>
<keyword evidence="1 4" id="KW-0963">Cytoplasm</keyword>
<comment type="subcellular location">
    <subcellularLocation>
        <location evidence="4">Cytoplasm</location>
    </subcellularLocation>
</comment>
<dbReference type="GO" id="GO:0006412">
    <property type="term" value="P:translation"/>
    <property type="evidence" value="ECO:0007669"/>
    <property type="project" value="UniProtKB-UniRule"/>
</dbReference>
<dbReference type="GO" id="GO:0022627">
    <property type="term" value="C:cytosolic small ribosomal subunit"/>
    <property type="evidence" value="ECO:0007669"/>
    <property type="project" value="UniProtKB-UniRule"/>
</dbReference>
<dbReference type="Pfam" id="PF01015">
    <property type="entry name" value="Ribosomal_S3Ae"/>
    <property type="match status" value="1"/>
</dbReference>